<keyword evidence="1" id="KW-0496">Mitochondrion</keyword>
<protein>
    <submittedName>
        <fullName evidence="1">Uncharacterized protein</fullName>
    </submittedName>
</protein>
<reference evidence="1" key="1">
    <citation type="journal article" date="2015" name="Genome Biol. Evol.">
        <title>Organellar Genomes of White Spruce (Picea glauca): Assembly and Annotation.</title>
        <authorList>
            <person name="Jackman S.D."/>
            <person name="Warren R.L."/>
            <person name="Gibb E.A."/>
            <person name="Vandervalk B.P."/>
            <person name="Mohamadi H."/>
            <person name="Chu J."/>
            <person name="Raymond A."/>
            <person name="Pleasance S."/>
            <person name="Coope R."/>
            <person name="Wildung M.R."/>
            <person name="Ritland C.E."/>
            <person name="Bousquet J."/>
            <person name="Jones S.J."/>
            <person name="Bohlmann J."/>
            <person name="Birol I."/>
        </authorList>
    </citation>
    <scope>NUCLEOTIDE SEQUENCE [LARGE SCALE GENOMIC DNA]</scope>
    <source>
        <tissue evidence="1">Flushing bud</tissue>
    </source>
</reference>
<sequence>MKRRVETSKWISSYIMHVNTHLEGAPVEWIRYGYHLKTLRLRQVHSLGRITDLSKYSHSSFSFSEISFLGDRIGESLIGPISWILFLNESCLFRAVLYESRSKPIVDPGGCVDPVIAWSHTGFDHSITVIAGLGYLDRSRKEDRLEIHSQKLIIHGFCLMKYLFLLVRGRESP</sequence>
<evidence type="ECO:0000313" key="1">
    <source>
        <dbReference type="EMBL" id="KUM45547.1"/>
    </source>
</evidence>
<name>A0A124GMF8_PICGL</name>
<dbReference type="EMBL" id="LKAM01000017">
    <property type="protein sequence ID" value="KUM45547.1"/>
    <property type="molecule type" value="Genomic_DNA"/>
</dbReference>
<accession>A0A124GMF8</accession>
<proteinExistence type="predicted"/>
<organism evidence="1">
    <name type="scientific">Picea glauca</name>
    <name type="common">White spruce</name>
    <name type="synonym">Pinus glauca</name>
    <dbReference type="NCBI Taxonomy" id="3330"/>
    <lineage>
        <taxon>Eukaryota</taxon>
        <taxon>Viridiplantae</taxon>
        <taxon>Streptophyta</taxon>
        <taxon>Embryophyta</taxon>
        <taxon>Tracheophyta</taxon>
        <taxon>Spermatophyta</taxon>
        <taxon>Pinopsida</taxon>
        <taxon>Pinidae</taxon>
        <taxon>Conifers I</taxon>
        <taxon>Pinales</taxon>
        <taxon>Pinaceae</taxon>
        <taxon>Picea</taxon>
    </lineage>
</organism>
<dbReference type="AlphaFoldDB" id="A0A124GMF8"/>
<geneLocation type="mitochondrion" evidence="1"/>
<gene>
    <name evidence="1" type="ORF">ABT39_MTgene2382</name>
</gene>
<comment type="caution">
    <text evidence="1">The sequence shown here is derived from an EMBL/GenBank/DDBJ whole genome shotgun (WGS) entry which is preliminary data.</text>
</comment>